<name>A0A1A9K9C7_9PSED</name>
<organism evidence="1 2">
    <name type="scientific">Pseudomonas citronellolis</name>
    <dbReference type="NCBI Taxonomy" id="53408"/>
    <lineage>
        <taxon>Bacteria</taxon>
        <taxon>Pseudomonadati</taxon>
        <taxon>Pseudomonadota</taxon>
        <taxon>Gammaproteobacteria</taxon>
        <taxon>Pseudomonadales</taxon>
        <taxon>Pseudomonadaceae</taxon>
        <taxon>Pseudomonas</taxon>
    </lineage>
</organism>
<proteinExistence type="predicted"/>
<evidence type="ECO:0008006" key="3">
    <source>
        <dbReference type="Google" id="ProtNLM"/>
    </source>
</evidence>
<dbReference type="Proteomes" id="UP000077748">
    <property type="component" value="Chromosome"/>
</dbReference>
<reference evidence="1 2" key="1">
    <citation type="submission" date="2016-05" db="EMBL/GenBank/DDBJ databases">
        <title>Genome Sequence of Pseudomonas citronellolis Strain SJTE-3, an Estrogens and Persistent Organic Pollutants degradation strain.</title>
        <authorList>
            <person name="Liang R."/>
        </authorList>
    </citation>
    <scope>NUCLEOTIDE SEQUENCE [LARGE SCALE GENOMIC DNA]</scope>
    <source>
        <strain evidence="1 2">SJTE-3</strain>
    </source>
</reference>
<evidence type="ECO:0000313" key="1">
    <source>
        <dbReference type="EMBL" id="ANI14376.1"/>
    </source>
</evidence>
<dbReference type="EMBL" id="CP015878">
    <property type="protein sequence ID" value="ANI14376.1"/>
    <property type="molecule type" value="Genomic_DNA"/>
</dbReference>
<dbReference type="AlphaFoldDB" id="A0A1A9K9C7"/>
<accession>A0A1A9K9C7</accession>
<dbReference type="InterPro" id="IPR036249">
    <property type="entry name" value="Thioredoxin-like_sf"/>
</dbReference>
<dbReference type="RefSeq" id="WP_064582610.1">
    <property type="nucleotide sequence ID" value="NZ_CP015878.1"/>
</dbReference>
<sequence length="235" mass="25449">MDQALLIVGPLAGAQGEALRAELAATHRAVTLVDTSDGFDALWPAIRTHLQAGRALLLVDLEPASDGAYLDWLRGEVAQLAGDFPKAPCPRVTASALGRRGLDARLVGAAIDDGRQQLECRAVGPVPEQPDWSAPPPHKRQVFLCTGPRCVRRGALPLWKSLRRELARRELIETAEGVLLTRTGCQFPCNRGPLLTVYPDRCWYGVHDEAQVLRVVEQHLAGGEPVAELLIEGAP</sequence>
<gene>
    <name evidence="1" type="ORF">A9C11_10455</name>
</gene>
<dbReference type="Gene3D" id="3.40.30.10">
    <property type="entry name" value="Glutaredoxin"/>
    <property type="match status" value="1"/>
</dbReference>
<protein>
    <recommendedName>
        <fullName evidence="3">(2Fe-2S) ferredoxin</fullName>
    </recommendedName>
</protein>
<evidence type="ECO:0000313" key="2">
    <source>
        <dbReference type="Proteomes" id="UP000077748"/>
    </source>
</evidence>
<dbReference type="SUPFAM" id="SSF52833">
    <property type="entry name" value="Thioredoxin-like"/>
    <property type="match status" value="1"/>
</dbReference>
<dbReference type="CDD" id="cd02980">
    <property type="entry name" value="TRX_Fd_family"/>
    <property type="match status" value="1"/>
</dbReference>